<dbReference type="Gene3D" id="2.160.10.10">
    <property type="entry name" value="Hexapeptide repeat proteins"/>
    <property type="match status" value="1"/>
</dbReference>
<dbReference type="Proteomes" id="UP000298656">
    <property type="component" value="Chromosome 1"/>
</dbReference>
<dbReference type="RefSeq" id="WP_137332077.1">
    <property type="nucleotide sequence ID" value="NZ_CP040077.1"/>
</dbReference>
<dbReference type="Pfam" id="PF00132">
    <property type="entry name" value="Hexapep"/>
    <property type="match status" value="1"/>
</dbReference>
<protein>
    <submittedName>
        <fullName evidence="1">Gamma carbonic anhydrase family protein</fullName>
    </submittedName>
</protein>
<dbReference type="PANTHER" id="PTHR13061:SF29">
    <property type="entry name" value="GAMMA CARBONIC ANHYDRASE-LIKE 1, MITOCHONDRIAL-RELATED"/>
    <property type="match status" value="1"/>
</dbReference>
<evidence type="ECO:0000313" key="2">
    <source>
        <dbReference type="Proteomes" id="UP000298656"/>
    </source>
</evidence>
<name>A0A4P8IN16_9BURK</name>
<dbReference type="KEGG" id="tvl:FAZ95_08675"/>
<dbReference type="InterPro" id="IPR050484">
    <property type="entry name" value="Transf_Hexapept/Carb_Anhydrase"/>
</dbReference>
<dbReference type="CDD" id="cd04645">
    <property type="entry name" value="LbH_gamma_CA_like"/>
    <property type="match status" value="1"/>
</dbReference>
<dbReference type="OrthoDB" id="9803036at2"/>
<dbReference type="InterPro" id="IPR047324">
    <property type="entry name" value="LbH_gamma_CA-like"/>
</dbReference>
<gene>
    <name evidence="1" type="ORF">FAZ95_08675</name>
</gene>
<accession>A0A4P8IN16</accession>
<evidence type="ECO:0000313" key="1">
    <source>
        <dbReference type="EMBL" id="QCP49247.1"/>
    </source>
</evidence>
<organism evidence="1 2">
    <name type="scientific">Trinickia violacea</name>
    <dbReference type="NCBI Taxonomy" id="2571746"/>
    <lineage>
        <taxon>Bacteria</taxon>
        <taxon>Pseudomonadati</taxon>
        <taxon>Pseudomonadota</taxon>
        <taxon>Betaproteobacteria</taxon>
        <taxon>Burkholderiales</taxon>
        <taxon>Burkholderiaceae</taxon>
        <taxon>Trinickia</taxon>
    </lineage>
</organism>
<sequence length="174" mass="18227">MAIYKLGDAAPTIHESVFVADTATIIGKVSLEENASIWFGAALRGDNEPITVGAGSNIQEGAVLHTDLGYPLTIEPNVTVGHQAMLHGCTVKEGALIGMQAVVLNGAVIGRNCLVGAGAVVTEGKVFPDNSLILGAPAKAVRELTEADLAGMRRNTENYAERRGYFKAQLVRIG</sequence>
<dbReference type="EMBL" id="CP040077">
    <property type="protein sequence ID" value="QCP49247.1"/>
    <property type="molecule type" value="Genomic_DNA"/>
</dbReference>
<keyword evidence="2" id="KW-1185">Reference proteome</keyword>
<dbReference type="SUPFAM" id="SSF51161">
    <property type="entry name" value="Trimeric LpxA-like enzymes"/>
    <property type="match status" value="1"/>
</dbReference>
<dbReference type="PANTHER" id="PTHR13061">
    <property type="entry name" value="DYNACTIN SUBUNIT P25"/>
    <property type="match status" value="1"/>
</dbReference>
<proteinExistence type="predicted"/>
<reference evidence="1 2" key="1">
    <citation type="submission" date="2019-05" db="EMBL/GenBank/DDBJ databases">
        <title>Burkholderia sp. DHOD12, isolated from subtropical forest soil.</title>
        <authorList>
            <person name="Gao Z.-H."/>
            <person name="Qiu L.-H."/>
        </authorList>
    </citation>
    <scope>NUCLEOTIDE SEQUENCE [LARGE SCALE GENOMIC DNA]</scope>
    <source>
        <strain evidence="1 2">DHOD12</strain>
    </source>
</reference>
<dbReference type="InterPro" id="IPR001451">
    <property type="entry name" value="Hexapep"/>
</dbReference>
<dbReference type="InterPro" id="IPR011004">
    <property type="entry name" value="Trimer_LpxA-like_sf"/>
</dbReference>
<dbReference type="AlphaFoldDB" id="A0A4P8IN16"/>